<proteinExistence type="inferred from homology"/>
<dbReference type="InterPro" id="IPR002099">
    <property type="entry name" value="MutL/Mlh/PMS"/>
</dbReference>
<evidence type="ECO:0000256" key="2">
    <source>
        <dbReference type="ARBA" id="ARBA00022763"/>
    </source>
</evidence>
<dbReference type="InterPro" id="IPR014762">
    <property type="entry name" value="DNA_mismatch_repair_CS"/>
</dbReference>
<dbReference type="Pfam" id="PF13589">
    <property type="entry name" value="HATPase_c_3"/>
    <property type="match status" value="1"/>
</dbReference>
<dbReference type="EMBL" id="JBEVYD010000005">
    <property type="protein sequence ID" value="KAL3232649.1"/>
    <property type="molecule type" value="Genomic_DNA"/>
</dbReference>
<feature type="compositionally biased region" description="Basic and acidic residues" evidence="3">
    <location>
        <begin position="397"/>
        <end position="419"/>
    </location>
</feature>
<dbReference type="Proteomes" id="UP001623330">
    <property type="component" value="Unassembled WGS sequence"/>
</dbReference>
<dbReference type="NCBIfam" id="TIGR00585">
    <property type="entry name" value="mutl"/>
    <property type="match status" value="1"/>
</dbReference>
<dbReference type="SUPFAM" id="SSF54211">
    <property type="entry name" value="Ribosomal protein S5 domain 2-like"/>
    <property type="match status" value="1"/>
</dbReference>
<feature type="compositionally biased region" description="Basic and acidic residues" evidence="3">
    <location>
        <begin position="495"/>
        <end position="504"/>
    </location>
</feature>
<dbReference type="Pfam" id="PF01119">
    <property type="entry name" value="DNA_mis_repair"/>
    <property type="match status" value="1"/>
</dbReference>
<dbReference type="SMART" id="SM01340">
    <property type="entry name" value="DNA_mis_repair"/>
    <property type="match status" value="1"/>
</dbReference>
<sequence>MAIHEIDADSKWKILSSSFIIGPMAAVKELIDNSVDGNAKNIYISIDAKTGGCDYISVRDDGDGVATIDRELMCLNHTTSKITNISDLSSVSTLGFRGEALFLLANLSCEVGRMEIKTKCSDEKLGERWFLNRNGSIKEETKKKVPCPTGTTVTIWNLLGGLKSRYIENSKRARKIIDEFKLLLSHYVLNFETIRFSLELVALNKNGSVASSQLQHSIASRLTKVRTLSLINKLRKPISVNFVQFTDLEITDNIKLEIILPTMSPESDVVNIKHKMKFLSVNNRALSKNLAFGKVFDKMINSIYKELQLFEPNIWYVNIKCATQLVDVNIEPEKNDILFNDEAATLNKMKEIIEMFLRETLNINPENSAVNAPSLHEMRLDSQAEDQSPMIITILDDEAKPEERADSDLHKSEADKLENHNNTAVDNNIPLGKGTKFSFEDQADVTLLCDGTNEELVQLFEKEEKLIGLESNYDTITVNTTSNTSSVPSSNTRSVQRDRPDYSQELHVEGDFIDDMEDYESTQDRNTQDRNTQDRNTQDRNTQDRNTQDRNTQDRNTQDRNTQDRNTQDRNTQDGSTLLRNRHERIAKNISTESLTPDREYEPYLQPSTRKICSETPASQESKLLPISGHIKRAPLSKSLLDSPIKKRNNRRTIAMFSEYTNNLATRCTYHFTRSPLEDDQQAIDVWATTKANKFEVIVTETPEGWRKLTK</sequence>
<comment type="similarity">
    <text evidence="1">Belongs to the DNA mismatch repair MutL/HexB family.</text>
</comment>
<dbReference type="PROSITE" id="PS00058">
    <property type="entry name" value="DNA_MISMATCH_REPAIR_1"/>
    <property type="match status" value="1"/>
</dbReference>
<evidence type="ECO:0000259" key="4">
    <source>
        <dbReference type="SMART" id="SM01340"/>
    </source>
</evidence>
<evidence type="ECO:0000256" key="3">
    <source>
        <dbReference type="SAM" id="MobiDB-lite"/>
    </source>
</evidence>
<protein>
    <submittedName>
        <fullName evidence="5">DNA mismatch repair protein MLH2</fullName>
    </submittedName>
</protein>
<dbReference type="PANTHER" id="PTHR10073:SF44">
    <property type="entry name" value="DNA MISMATCH REPAIR PROTEIN MLH2"/>
    <property type="match status" value="1"/>
</dbReference>
<evidence type="ECO:0000313" key="6">
    <source>
        <dbReference type="Proteomes" id="UP001623330"/>
    </source>
</evidence>
<accession>A0ABR4NVA4</accession>
<reference evidence="5 6" key="1">
    <citation type="submission" date="2024-05" db="EMBL/GenBank/DDBJ databases">
        <title>Long read based assembly of the Candida bracarensis genome reveals expanded adhesin content.</title>
        <authorList>
            <person name="Marcet-Houben M."/>
            <person name="Ksiezopolska E."/>
            <person name="Gabaldon T."/>
        </authorList>
    </citation>
    <scope>NUCLEOTIDE SEQUENCE [LARGE SCALE GENOMIC DNA]</scope>
    <source>
        <strain evidence="5 6">CBM6</strain>
    </source>
</reference>
<dbReference type="InterPro" id="IPR020568">
    <property type="entry name" value="Ribosomal_Su5_D2-typ_SF"/>
</dbReference>
<evidence type="ECO:0000313" key="5">
    <source>
        <dbReference type="EMBL" id="KAL3232649.1"/>
    </source>
</evidence>
<feature type="compositionally biased region" description="Basic and acidic residues" evidence="3">
    <location>
        <begin position="522"/>
        <end position="572"/>
    </location>
</feature>
<dbReference type="InterPro" id="IPR013507">
    <property type="entry name" value="DNA_mismatch_S5_2-like"/>
</dbReference>
<organism evidence="5 6">
    <name type="scientific">Nakaseomyces bracarensis</name>
    <dbReference type="NCBI Taxonomy" id="273131"/>
    <lineage>
        <taxon>Eukaryota</taxon>
        <taxon>Fungi</taxon>
        <taxon>Dikarya</taxon>
        <taxon>Ascomycota</taxon>
        <taxon>Saccharomycotina</taxon>
        <taxon>Saccharomycetes</taxon>
        <taxon>Saccharomycetales</taxon>
        <taxon>Saccharomycetaceae</taxon>
        <taxon>Nakaseomyces</taxon>
    </lineage>
</organism>
<feature type="compositionally biased region" description="Low complexity" evidence="3">
    <location>
        <begin position="478"/>
        <end position="494"/>
    </location>
</feature>
<keyword evidence="6" id="KW-1185">Reference proteome</keyword>
<evidence type="ECO:0000256" key="1">
    <source>
        <dbReference type="ARBA" id="ARBA00006082"/>
    </source>
</evidence>
<dbReference type="Gene3D" id="3.30.565.10">
    <property type="entry name" value="Histidine kinase-like ATPase, C-terminal domain"/>
    <property type="match status" value="1"/>
</dbReference>
<feature type="domain" description="DNA mismatch repair protein S5" evidence="4">
    <location>
        <begin position="231"/>
        <end position="358"/>
    </location>
</feature>
<dbReference type="SUPFAM" id="SSF55874">
    <property type="entry name" value="ATPase domain of HSP90 chaperone/DNA topoisomerase II/histidine kinase"/>
    <property type="match status" value="1"/>
</dbReference>
<dbReference type="Gene3D" id="3.30.230.10">
    <property type="match status" value="1"/>
</dbReference>
<name>A0ABR4NVA4_9SACH</name>
<dbReference type="InterPro" id="IPR036890">
    <property type="entry name" value="HATPase_C_sf"/>
</dbReference>
<feature type="region of interest" description="Disordered" evidence="3">
    <location>
        <begin position="478"/>
        <end position="504"/>
    </location>
</feature>
<gene>
    <name evidence="5" type="ORF">RNJ44_04565</name>
</gene>
<dbReference type="InterPro" id="IPR014721">
    <property type="entry name" value="Ribsml_uS5_D2-typ_fold_subgr"/>
</dbReference>
<keyword evidence="2" id="KW-0227">DNA damage</keyword>
<dbReference type="PANTHER" id="PTHR10073">
    <property type="entry name" value="DNA MISMATCH REPAIR PROTEIN MLH, PMS, MUTL"/>
    <property type="match status" value="1"/>
</dbReference>
<feature type="region of interest" description="Disordered" evidence="3">
    <location>
        <begin position="520"/>
        <end position="603"/>
    </location>
</feature>
<dbReference type="InterPro" id="IPR038973">
    <property type="entry name" value="MutL/Mlh/Pms-like"/>
</dbReference>
<feature type="region of interest" description="Disordered" evidence="3">
    <location>
        <begin position="397"/>
        <end position="428"/>
    </location>
</feature>
<comment type="caution">
    <text evidence="5">The sequence shown here is derived from an EMBL/GenBank/DDBJ whole genome shotgun (WGS) entry which is preliminary data.</text>
</comment>